<dbReference type="InterPro" id="IPR029033">
    <property type="entry name" value="His_PPase_superfam"/>
</dbReference>
<name>A0A7D5P6T7_9EURY</name>
<evidence type="ECO:0000256" key="4">
    <source>
        <dbReference type="PIRSR" id="PIRSR613078-2"/>
    </source>
</evidence>
<dbReference type="EMBL" id="CP058909">
    <property type="protein sequence ID" value="QLH80601.1"/>
    <property type="molecule type" value="Genomic_DNA"/>
</dbReference>
<keyword evidence="1" id="KW-0324">Glycolysis</keyword>
<dbReference type="PANTHER" id="PTHR48100:SF1">
    <property type="entry name" value="HISTIDINE PHOSPHATASE FAMILY PROTEIN-RELATED"/>
    <property type="match status" value="1"/>
</dbReference>
<sequence>MGPVTGRVLLVRHGETTWNRAGRIQGWADATLTEEGREQARAVGSHLVDAHSVDRLVVSDLRRTLETAEVLRAVGVRADPERARAWRERNFGELQGLTRTAIASRHPEYHRDESLLSVRSVAGGESLSAFETRVREGWERLVDELAAGETAAVVTHGGPIRAVLAAVTGRELATLASEFSPANCGLTEIELSGPDAQVVGRDGTDHLPV</sequence>
<dbReference type="GO" id="GO:0016791">
    <property type="term" value="F:phosphatase activity"/>
    <property type="evidence" value="ECO:0007669"/>
    <property type="project" value="TreeGrafter"/>
</dbReference>
<dbReference type="Gene3D" id="3.40.50.1240">
    <property type="entry name" value="Phosphoglycerate mutase-like"/>
    <property type="match status" value="1"/>
</dbReference>
<proteinExistence type="predicted"/>
<dbReference type="PANTHER" id="PTHR48100">
    <property type="entry name" value="BROAD-SPECIFICITY PHOSPHATASE YOR283W-RELATED"/>
    <property type="match status" value="1"/>
</dbReference>
<dbReference type="Proteomes" id="UP000509346">
    <property type="component" value="Chromosome"/>
</dbReference>
<feature type="binding site" evidence="4">
    <location>
        <position position="63"/>
    </location>
    <ligand>
        <name>substrate</name>
    </ligand>
</feature>
<organism evidence="5 6">
    <name type="scientific">Halosimplex pelagicum</name>
    <dbReference type="NCBI Taxonomy" id="869886"/>
    <lineage>
        <taxon>Archaea</taxon>
        <taxon>Methanobacteriati</taxon>
        <taxon>Methanobacteriota</taxon>
        <taxon>Stenosarchaea group</taxon>
        <taxon>Halobacteria</taxon>
        <taxon>Halobacteriales</taxon>
        <taxon>Haloarculaceae</taxon>
        <taxon>Halosimplex</taxon>
    </lineage>
</organism>
<dbReference type="InterPro" id="IPR050275">
    <property type="entry name" value="PGM_Phosphatase"/>
</dbReference>
<keyword evidence="6" id="KW-1185">Reference proteome</keyword>
<dbReference type="AlphaFoldDB" id="A0A7D5P6T7"/>
<dbReference type="Pfam" id="PF00300">
    <property type="entry name" value="His_Phos_1"/>
    <property type="match status" value="1"/>
</dbReference>
<feature type="active site" description="Proton donor/acceptor" evidence="3">
    <location>
        <position position="88"/>
    </location>
</feature>
<dbReference type="GO" id="GO:0005737">
    <property type="term" value="C:cytoplasm"/>
    <property type="evidence" value="ECO:0007669"/>
    <property type="project" value="TreeGrafter"/>
</dbReference>
<evidence type="ECO:0000256" key="3">
    <source>
        <dbReference type="PIRSR" id="PIRSR613078-1"/>
    </source>
</evidence>
<evidence type="ECO:0000256" key="1">
    <source>
        <dbReference type="ARBA" id="ARBA00023152"/>
    </source>
</evidence>
<dbReference type="SMART" id="SM00855">
    <property type="entry name" value="PGAM"/>
    <property type="match status" value="1"/>
</dbReference>
<feature type="active site" description="Tele-phosphohistidine intermediate" evidence="3">
    <location>
        <position position="13"/>
    </location>
</feature>
<dbReference type="InterPro" id="IPR013078">
    <property type="entry name" value="His_Pase_superF_clade-1"/>
</dbReference>
<reference evidence="5 6" key="1">
    <citation type="submission" date="2020-07" db="EMBL/GenBank/DDBJ databases">
        <title>Halosimplex litoreum sp. nov. and Halosimplex rubrum sp. nov., isolated from different salt environments.</title>
        <authorList>
            <person name="Cui H."/>
        </authorList>
    </citation>
    <scope>NUCLEOTIDE SEQUENCE [LARGE SCALE GENOMIC DNA]</scope>
    <source>
        <strain evidence="5 6">R2</strain>
    </source>
</reference>
<keyword evidence="2" id="KW-0413">Isomerase</keyword>
<evidence type="ECO:0000313" key="5">
    <source>
        <dbReference type="EMBL" id="QLH80601.1"/>
    </source>
</evidence>
<gene>
    <name evidence="5" type="ORF">HZS54_02680</name>
</gene>
<evidence type="ECO:0000256" key="2">
    <source>
        <dbReference type="ARBA" id="ARBA00023235"/>
    </source>
</evidence>
<dbReference type="KEGG" id="hpel:HZS54_02680"/>
<accession>A0A7D5P6T7</accession>
<dbReference type="InterPro" id="IPR001345">
    <property type="entry name" value="PG/BPGM_mutase_AS"/>
</dbReference>
<dbReference type="RefSeq" id="WP_179920427.1">
    <property type="nucleotide sequence ID" value="NZ_CP058909.1"/>
</dbReference>
<dbReference type="PROSITE" id="PS00175">
    <property type="entry name" value="PG_MUTASE"/>
    <property type="match status" value="1"/>
</dbReference>
<dbReference type="SUPFAM" id="SSF53254">
    <property type="entry name" value="Phosphoglycerate mutase-like"/>
    <property type="match status" value="1"/>
</dbReference>
<dbReference type="GeneID" id="56081459"/>
<feature type="binding site" evidence="4">
    <location>
        <begin position="12"/>
        <end position="19"/>
    </location>
    <ligand>
        <name>substrate</name>
    </ligand>
</feature>
<protein>
    <submittedName>
        <fullName evidence="5">Histidine phosphatase family protein</fullName>
    </submittedName>
</protein>
<dbReference type="OrthoDB" id="304253at2157"/>
<evidence type="ECO:0000313" key="6">
    <source>
        <dbReference type="Proteomes" id="UP000509346"/>
    </source>
</evidence>
<dbReference type="CDD" id="cd07067">
    <property type="entry name" value="HP_PGM_like"/>
    <property type="match status" value="1"/>
</dbReference>